<dbReference type="InterPro" id="IPR015943">
    <property type="entry name" value="WD40/YVTN_repeat-like_dom_sf"/>
</dbReference>
<proteinExistence type="inferred from homology"/>
<dbReference type="GO" id="GO:0061685">
    <property type="term" value="F:diphthine methylesterase activity"/>
    <property type="evidence" value="ECO:0007669"/>
    <property type="project" value="UniProtKB-EC"/>
</dbReference>
<dbReference type="InterPro" id="IPR001680">
    <property type="entry name" value="WD40_rpt"/>
</dbReference>
<dbReference type="SUPFAM" id="SSF50978">
    <property type="entry name" value="WD40 repeat-like"/>
    <property type="match status" value="1"/>
</dbReference>
<protein>
    <recommendedName>
        <fullName evidence="6">methylated diphthine methylhydrolase</fullName>
        <ecNumber evidence="6">3.1.1.97</ecNumber>
    </recommendedName>
</protein>
<sequence>MSQPKGLKITTLQTLDTEYCADATEWCPIDGFQDILLCGTYQLQEREDSCAADERSENDEVIVDVPRKQVRVGRLYIYQLEKEFLKLHEQLKLDMPGVLDIKWSYQLINGQPTFGLVNSLGQLRVYQFIGNENSSKCNESGKQQDVPPLSLLCECQIGTACLGLSLEWSNQLRTSEPSVAATDSDGFVSLFKVTPAAVEKTCRWKCHDFEAWITAFNQWDPSLLYTGGDDCQLKVWDLRIGTDFPVLVSRRHTMGVCSIQSNPIQEQIVATGSYDEQLCIWDSRQMRRPLQDIGLGGGIWRVKWEPWSGTRILTATMYNGFHLLQADSTSGAAIDILSRYTKHESLAYGADWCRLNSNQNVGPCEKTVDSETTFSATPAKYLISTCSFYDHSLHLWEFSSST</sequence>
<keyword evidence="4" id="KW-0378">Hydrolase</keyword>
<evidence type="ECO:0000256" key="6">
    <source>
        <dbReference type="ARBA" id="ARBA00039131"/>
    </source>
</evidence>
<dbReference type="PANTHER" id="PTHR46042">
    <property type="entry name" value="DIPHTHINE METHYLTRANSFERASE"/>
    <property type="match status" value="1"/>
</dbReference>
<dbReference type="InterPro" id="IPR036322">
    <property type="entry name" value="WD40_repeat_dom_sf"/>
</dbReference>
<dbReference type="EMBL" id="JBJQND010000005">
    <property type="protein sequence ID" value="KAL3876176.1"/>
    <property type="molecule type" value="Genomic_DNA"/>
</dbReference>
<evidence type="ECO:0000256" key="4">
    <source>
        <dbReference type="ARBA" id="ARBA00022801"/>
    </source>
</evidence>
<dbReference type="PANTHER" id="PTHR46042:SF1">
    <property type="entry name" value="DIPHTHINE METHYLTRANSFERASE"/>
    <property type="match status" value="1"/>
</dbReference>
<dbReference type="Gene3D" id="2.130.10.10">
    <property type="entry name" value="YVTN repeat-like/Quinoprotein amine dehydrogenase"/>
    <property type="match status" value="1"/>
</dbReference>
<dbReference type="AlphaFoldDB" id="A0ABD3WS62"/>
<evidence type="ECO:0000256" key="2">
    <source>
        <dbReference type="ARBA" id="ARBA00022574"/>
    </source>
</evidence>
<evidence type="ECO:0000313" key="9">
    <source>
        <dbReference type="Proteomes" id="UP001634394"/>
    </source>
</evidence>
<dbReference type="Proteomes" id="UP001634394">
    <property type="component" value="Unassembled WGS sequence"/>
</dbReference>
<evidence type="ECO:0000256" key="7">
    <source>
        <dbReference type="ARBA" id="ARBA00047551"/>
    </source>
</evidence>
<dbReference type="InterPro" id="IPR052415">
    <property type="entry name" value="Diphthine_MTase"/>
</dbReference>
<accession>A0ABD3WS62</accession>
<keyword evidence="9" id="KW-1185">Reference proteome</keyword>
<evidence type="ECO:0000313" key="8">
    <source>
        <dbReference type="EMBL" id="KAL3876176.1"/>
    </source>
</evidence>
<evidence type="ECO:0000256" key="5">
    <source>
        <dbReference type="ARBA" id="ARBA00038092"/>
    </source>
</evidence>
<comment type="similarity">
    <text evidence="5">Belongs to the DPH7 family.</text>
</comment>
<keyword evidence="3" id="KW-0677">Repeat</keyword>
<evidence type="ECO:0000256" key="3">
    <source>
        <dbReference type="ARBA" id="ARBA00022737"/>
    </source>
</evidence>
<name>A0ABD3WS62_SINWO</name>
<comment type="caution">
    <text evidence="8">The sequence shown here is derived from an EMBL/GenBank/DDBJ whole genome shotgun (WGS) entry which is preliminary data.</text>
</comment>
<comment type="catalytic activity">
    <reaction evidence="7">
        <text>diphthine methyl ester-[translation elongation factor 2] + H2O = diphthine-[translation elongation factor 2] + methanol + H(+)</text>
        <dbReference type="Rhea" id="RHEA:42656"/>
        <dbReference type="Rhea" id="RHEA-COMP:10172"/>
        <dbReference type="Rhea" id="RHEA-COMP:10173"/>
        <dbReference type="ChEBI" id="CHEBI:15377"/>
        <dbReference type="ChEBI" id="CHEBI:15378"/>
        <dbReference type="ChEBI" id="CHEBI:17790"/>
        <dbReference type="ChEBI" id="CHEBI:79005"/>
        <dbReference type="ChEBI" id="CHEBI:82696"/>
        <dbReference type="EC" id="3.1.1.97"/>
    </reaction>
</comment>
<keyword evidence="2" id="KW-0853">WD repeat</keyword>
<dbReference type="Pfam" id="PF00400">
    <property type="entry name" value="WD40"/>
    <property type="match status" value="2"/>
</dbReference>
<reference evidence="8 9" key="1">
    <citation type="submission" date="2024-11" db="EMBL/GenBank/DDBJ databases">
        <title>Chromosome-level genome assembly of the freshwater bivalve Anodonta woodiana.</title>
        <authorList>
            <person name="Chen X."/>
        </authorList>
    </citation>
    <scope>NUCLEOTIDE SEQUENCE [LARGE SCALE GENOMIC DNA]</scope>
    <source>
        <strain evidence="8">MN2024</strain>
        <tissue evidence="8">Gills</tissue>
    </source>
</reference>
<comment type="pathway">
    <text evidence="1">Protein modification; peptidyl-diphthamide biosynthesis.</text>
</comment>
<dbReference type="SMART" id="SM00320">
    <property type="entry name" value="WD40"/>
    <property type="match status" value="3"/>
</dbReference>
<dbReference type="EC" id="3.1.1.97" evidence="6"/>
<gene>
    <name evidence="8" type="ORF">ACJMK2_034047</name>
</gene>
<evidence type="ECO:0000256" key="1">
    <source>
        <dbReference type="ARBA" id="ARBA00005156"/>
    </source>
</evidence>
<organism evidence="8 9">
    <name type="scientific">Sinanodonta woodiana</name>
    <name type="common">Chinese pond mussel</name>
    <name type="synonym">Anodonta woodiana</name>
    <dbReference type="NCBI Taxonomy" id="1069815"/>
    <lineage>
        <taxon>Eukaryota</taxon>
        <taxon>Metazoa</taxon>
        <taxon>Spiralia</taxon>
        <taxon>Lophotrochozoa</taxon>
        <taxon>Mollusca</taxon>
        <taxon>Bivalvia</taxon>
        <taxon>Autobranchia</taxon>
        <taxon>Heteroconchia</taxon>
        <taxon>Palaeoheterodonta</taxon>
        <taxon>Unionida</taxon>
        <taxon>Unionoidea</taxon>
        <taxon>Unionidae</taxon>
        <taxon>Unioninae</taxon>
        <taxon>Sinanodonta</taxon>
    </lineage>
</organism>